<protein>
    <submittedName>
        <fullName evidence="1">Uncharacterized protein</fullName>
    </submittedName>
</protein>
<sequence>MGITTDEIFAAIEAAAPADKLATAARMLRLYDDDDKENIKPWIYEYAALGQCAGPRRAGFPCA</sequence>
<dbReference type="EMBL" id="LC064121">
    <property type="protein sequence ID" value="BBD50117.1"/>
    <property type="molecule type" value="Genomic_DNA"/>
</dbReference>
<evidence type="ECO:0000313" key="1">
    <source>
        <dbReference type="EMBL" id="BBD50117.1"/>
    </source>
</evidence>
<dbReference type="AlphaFoldDB" id="A0A455R058"/>
<organism evidence="1">
    <name type="scientific">Haliea sp. ETY-M</name>
    <dbReference type="NCBI Taxonomy" id="1055105"/>
    <lineage>
        <taxon>Bacteria</taxon>
        <taxon>Pseudomonadati</taxon>
        <taxon>Pseudomonadota</taxon>
        <taxon>Gammaproteobacteria</taxon>
        <taxon>Cellvibrionales</taxon>
        <taxon>Halieaceae</taxon>
        <taxon>Haliea</taxon>
    </lineage>
</organism>
<reference evidence="1" key="1">
    <citation type="submission" date="2015-07" db="EMBL/GenBank/DDBJ databases">
        <title>Novel operon containing particulate methane monooxygenase-type genes and epoxyalkane:coenzyme M transferase gene in ethylene-assimilating marine bacterium, Haliea sp. ETY-M.</title>
        <authorList>
            <person name="Suzuki T."/>
            <person name="Habe H."/>
            <person name="Nakajima-Kambe T."/>
            <person name="Fuse H."/>
        </authorList>
    </citation>
    <scope>NUCLEOTIDE SEQUENCE</scope>
    <source>
        <strain evidence="1">ETY-M</strain>
    </source>
</reference>
<proteinExistence type="predicted"/>
<accession>A0A455R058</accession>
<name>A0A455R058_9GAMM</name>